<dbReference type="EMBL" id="LAZR01009737">
    <property type="protein sequence ID" value="KKM70861.1"/>
    <property type="molecule type" value="Genomic_DNA"/>
</dbReference>
<feature type="domain" description="Siroheme decarboxylase NirL-like HTH" evidence="7">
    <location>
        <begin position="5"/>
        <end position="50"/>
    </location>
</feature>
<feature type="domain" description="Siroheme decarboxylase AsnC-like ligand binding" evidence="6">
    <location>
        <begin position="61"/>
        <end position="141"/>
    </location>
</feature>
<dbReference type="Gene3D" id="1.10.10.10">
    <property type="entry name" value="Winged helix-like DNA-binding domain superfamily/Winged helix DNA-binding domain"/>
    <property type="match status" value="1"/>
</dbReference>
<evidence type="ECO:0000256" key="2">
    <source>
        <dbReference type="ARBA" id="ARBA00023444"/>
    </source>
</evidence>
<protein>
    <recommendedName>
        <fullName evidence="4">siroheme decarboxylase</fullName>
        <ecNumber evidence="4">4.1.1.111</ecNumber>
    </recommendedName>
</protein>
<dbReference type="InterPro" id="IPR053953">
    <property type="entry name" value="NirdL-like_HTH"/>
</dbReference>
<dbReference type="Pfam" id="PF17805">
    <property type="entry name" value="AsnC_trans_reg2"/>
    <property type="match status" value="2"/>
</dbReference>
<dbReference type="InterPro" id="IPR036390">
    <property type="entry name" value="WH_DNA-bd_sf"/>
</dbReference>
<dbReference type="EC" id="4.1.1.111" evidence="4"/>
<comment type="similarity">
    <text evidence="3">Belongs to the Ahb/Nir family.</text>
</comment>
<comment type="catalytic activity">
    <reaction evidence="5">
        <text>siroheme + 2 H(+) = 12,18-didecarboxysiroheme + 2 CO2</text>
        <dbReference type="Rhea" id="RHEA:19093"/>
        <dbReference type="ChEBI" id="CHEBI:15378"/>
        <dbReference type="ChEBI" id="CHEBI:16526"/>
        <dbReference type="ChEBI" id="CHEBI:60052"/>
        <dbReference type="ChEBI" id="CHEBI:140497"/>
        <dbReference type="EC" id="4.1.1.111"/>
    </reaction>
</comment>
<evidence type="ECO:0000259" key="7">
    <source>
        <dbReference type="Pfam" id="PF22451"/>
    </source>
</evidence>
<dbReference type="PANTHER" id="PTHR43413">
    <property type="entry name" value="TRANSCRIPTIONAL REGULATOR, ASNC FAMILY"/>
    <property type="match status" value="1"/>
</dbReference>
<dbReference type="SUPFAM" id="SSF46785">
    <property type="entry name" value="Winged helix' DNA-binding domain"/>
    <property type="match status" value="1"/>
</dbReference>
<evidence type="ECO:0000256" key="4">
    <source>
        <dbReference type="ARBA" id="ARBA00023471"/>
    </source>
</evidence>
<evidence type="ECO:0000313" key="8">
    <source>
        <dbReference type="EMBL" id="KKM70861.1"/>
    </source>
</evidence>
<dbReference type="InterPro" id="IPR019888">
    <property type="entry name" value="Tscrpt_reg_AsnC-like"/>
</dbReference>
<comment type="caution">
    <text evidence="8">The sequence shown here is derived from an EMBL/GenBank/DDBJ whole genome shotgun (WGS) entry which is preliminary data.</text>
</comment>
<dbReference type="InterPro" id="IPR050684">
    <property type="entry name" value="HTH-Siroheme_Decarb"/>
</dbReference>
<name>A0A0F9K882_9ZZZZ</name>
<dbReference type="PANTHER" id="PTHR43413:SF1">
    <property type="entry name" value="SIROHEME DECARBOXYLASE NIRL SUBUNIT"/>
    <property type="match status" value="1"/>
</dbReference>
<evidence type="ECO:0000259" key="6">
    <source>
        <dbReference type="Pfam" id="PF17805"/>
    </source>
</evidence>
<dbReference type="InterPro" id="IPR040523">
    <property type="entry name" value="AsnC_trans_reg2"/>
</dbReference>
<reference evidence="8" key="1">
    <citation type="journal article" date="2015" name="Nature">
        <title>Complex archaea that bridge the gap between prokaryotes and eukaryotes.</title>
        <authorList>
            <person name="Spang A."/>
            <person name="Saw J.H."/>
            <person name="Jorgensen S.L."/>
            <person name="Zaremba-Niedzwiedzka K."/>
            <person name="Martijn J."/>
            <person name="Lind A.E."/>
            <person name="van Eijk R."/>
            <person name="Schleper C."/>
            <person name="Guy L."/>
            <person name="Ettema T.J."/>
        </authorList>
    </citation>
    <scope>NUCLEOTIDE SEQUENCE</scope>
</reference>
<proteinExistence type="inferred from homology"/>
<evidence type="ECO:0000256" key="1">
    <source>
        <dbReference type="ARBA" id="ARBA00023239"/>
    </source>
</evidence>
<dbReference type="SMART" id="SM00344">
    <property type="entry name" value="HTH_ASNC"/>
    <property type="match status" value="1"/>
</dbReference>
<organism evidence="8">
    <name type="scientific">marine sediment metagenome</name>
    <dbReference type="NCBI Taxonomy" id="412755"/>
    <lineage>
        <taxon>unclassified sequences</taxon>
        <taxon>metagenomes</taxon>
        <taxon>ecological metagenomes</taxon>
    </lineage>
</organism>
<sequence>MDLIDEKILKRIERKFPVSSHPYRDLAKDLRLTEKEVISRLSQLKKKGIILRIGAFFDSEKLGFHSTLIAMKVPQSRLQEVADIINCYPGVTHNYSRDHQFNLWFVLMGKNRKEIDEILKKIKDQTGVNEILNVPKKQLFKLNLNFTRERECFMISQLDKQIIKRLGEDLPLCSQPFKRIAQEIGIEEETLFDKIRQYQAREWMRRFSAALNHTSFAAASTNAMGVWKVAEGRTERVGQLMASFQEVSHCYERATCPGWEYNLYTMIHTSSKEECERVAARISQKTGIKEYELLYTCQEFKKTSPVYFKFVRPLRVDKERRK</sequence>
<feature type="domain" description="Siroheme decarboxylase AsnC-like ligand binding" evidence="6">
    <location>
        <begin position="221"/>
        <end position="301"/>
    </location>
</feature>
<dbReference type="AlphaFoldDB" id="A0A0F9K882"/>
<evidence type="ECO:0000256" key="3">
    <source>
        <dbReference type="ARBA" id="ARBA00023457"/>
    </source>
</evidence>
<keyword evidence="1" id="KW-0456">Lyase</keyword>
<evidence type="ECO:0000256" key="5">
    <source>
        <dbReference type="ARBA" id="ARBA00048470"/>
    </source>
</evidence>
<dbReference type="Gene3D" id="3.30.70.3460">
    <property type="match status" value="2"/>
</dbReference>
<dbReference type="GO" id="GO:0016829">
    <property type="term" value="F:lyase activity"/>
    <property type="evidence" value="ECO:0007669"/>
    <property type="project" value="UniProtKB-KW"/>
</dbReference>
<dbReference type="InterPro" id="IPR036388">
    <property type="entry name" value="WH-like_DNA-bd_sf"/>
</dbReference>
<dbReference type="Pfam" id="PF22451">
    <property type="entry name" value="NirdL-like_HTH"/>
    <property type="match status" value="2"/>
</dbReference>
<gene>
    <name evidence="8" type="ORF">LCGC14_1436480</name>
</gene>
<feature type="domain" description="Siroheme decarboxylase NirL-like HTH" evidence="7">
    <location>
        <begin position="159"/>
        <end position="205"/>
    </location>
</feature>
<comment type="pathway">
    <text evidence="2">Porphyrin-containing compound metabolism.</text>
</comment>
<accession>A0A0F9K882</accession>